<dbReference type="AlphaFoldDB" id="A0A4Y2LTT1"/>
<name>A0A4Y2LTT1_ARAVE</name>
<dbReference type="EMBL" id="BGPR01006312">
    <property type="protein sequence ID" value="GBN17899.1"/>
    <property type="molecule type" value="Genomic_DNA"/>
</dbReference>
<keyword evidence="2" id="KW-1185">Reference proteome</keyword>
<sequence>MEILAPPSPTRLRFNSATILDLAVKPLPDLNTHATRQGARIFLLKCVSISRGRSRPARSFARTNECRESDPRIVGFLVNIKRNSQRIACSNVYVCRAIEIVRCVVYVFICIFMKM</sequence>
<accession>A0A4Y2LTT1</accession>
<dbReference type="Proteomes" id="UP000499080">
    <property type="component" value="Unassembled WGS sequence"/>
</dbReference>
<gene>
    <name evidence="1" type="ORF">AVEN_220352_1</name>
</gene>
<comment type="caution">
    <text evidence="1">The sequence shown here is derived from an EMBL/GenBank/DDBJ whole genome shotgun (WGS) entry which is preliminary data.</text>
</comment>
<protein>
    <submittedName>
        <fullName evidence="1">Uncharacterized protein</fullName>
    </submittedName>
</protein>
<evidence type="ECO:0000313" key="1">
    <source>
        <dbReference type="EMBL" id="GBN17899.1"/>
    </source>
</evidence>
<proteinExistence type="predicted"/>
<evidence type="ECO:0000313" key="2">
    <source>
        <dbReference type="Proteomes" id="UP000499080"/>
    </source>
</evidence>
<organism evidence="1 2">
    <name type="scientific">Araneus ventricosus</name>
    <name type="common">Orbweaver spider</name>
    <name type="synonym">Epeira ventricosa</name>
    <dbReference type="NCBI Taxonomy" id="182803"/>
    <lineage>
        <taxon>Eukaryota</taxon>
        <taxon>Metazoa</taxon>
        <taxon>Ecdysozoa</taxon>
        <taxon>Arthropoda</taxon>
        <taxon>Chelicerata</taxon>
        <taxon>Arachnida</taxon>
        <taxon>Araneae</taxon>
        <taxon>Araneomorphae</taxon>
        <taxon>Entelegynae</taxon>
        <taxon>Araneoidea</taxon>
        <taxon>Araneidae</taxon>
        <taxon>Araneus</taxon>
    </lineage>
</organism>
<reference evidence="1 2" key="1">
    <citation type="journal article" date="2019" name="Sci. Rep.">
        <title>Orb-weaving spider Araneus ventricosus genome elucidates the spidroin gene catalogue.</title>
        <authorList>
            <person name="Kono N."/>
            <person name="Nakamura H."/>
            <person name="Ohtoshi R."/>
            <person name="Moran D.A.P."/>
            <person name="Shinohara A."/>
            <person name="Yoshida Y."/>
            <person name="Fujiwara M."/>
            <person name="Mori M."/>
            <person name="Tomita M."/>
            <person name="Arakawa K."/>
        </authorList>
    </citation>
    <scope>NUCLEOTIDE SEQUENCE [LARGE SCALE GENOMIC DNA]</scope>
</reference>